<keyword evidence="1" id="KW-0812">Transmembrane</keyword>
<accession>H6UYQ2</accession>
<reference evidence="2 3" key="1">
    <citation type="journal article" date="2012" name="Virology">
        <title>Evidence of recombination and positive selection in cetacean papillomaviruses.</title>
        <authorList>
            <person name="Robles-Sikisaka R."/>
            <person name="Rivera R."/>
            <person name="Nollens H.H."/>
            <person name="St Leger J."/>
            <person name="Durden W.N."/>
            <person name="Stolen M."/>
            <person name="Burchell J."/>
            <person name="Wellehan J.F.Jr."/>
        </authorList>
    </citation>
    <scope>NUCLEOTIDE SEQUENCE [LARGE SCALE GENOMIC DNA]</scope>
    <source>
        <strain evidence="2">Tt08-305</strain>
    </source>
</reference>
<proteinExistence type="predicted"/>
<keyword evidence="1" id="KW-1133">Transmembrane helix</keyword>
<feature type="transmembrane region" description="Helical" evidence="1">
    <location>
        <begin position="21"/>
        <end position="41"/>
    </location>
</feature>
<evidence type="ECO:0000313" key="3">
    <source>
        <dbReference type="Proteomes" id="UP000113124"/>
    </source>
</evidence>
<evidence type="ECO:0000256" key="1">
    <source>
        <dbReference type="SAM" id="Phobius"/>
    </source>
</evidence>
<gene>
    <name evidence="2" type="primary">L3</name>
</gene>
<dbReference type="EMBL" id="JN709471">
    <property type="protein sequence ID" value="AFA26587.1"/>
    <property type="molecule type" value="Genomic_DNA"/>
</dbReference>
<dbReference type="Proteomes" id="UP000113124">
    <property type="component" value="Segment"/>
</dbReference>
<keyword evidence="1" id="KW-0472">Membrane</keyword>
<sequence>MEIRMITTYLQQTAKKWPHSFTLQLLVGLLLVVMVSYLTGHIGFRLPRVKTMAYAGEMKCLSLWLIILETQISLFQLKTHLSMHLKVPLLQKTSKFTQGIWRNINLISFFSFAKSP</sequence>
<organism evidence="2 3">
    <name type="scientific">Tursiops truncatus papillomavirus 6</name>
    <dbReference type="NCBI Taxonomy" id="1144382"/>
    <lineage>
        <taxon>Viruses</taxon>
        <taxon>Monodnaviria</taxon>
        <taxon>Shotokuvirae</taxon>
        <taxon>Cossaviricota</taxon>
        <taxon>Papovaviricetes</taxon>
        <taxon>Zurhausenvirales</taxon>
        <taxon>Papillomaviridae</taxon>
        <taxon>Firstpapillomavirinae</taxon>
        <taxon>Omikronpapillomavirus</taxon>
        <taxon>Phocoena spinipinnis papillomavirus</taxon>
    </lineage>
</organism>
<evidence type="ECO:0000313" key="2">
    <source>
        <dbReference type="EMBL" id="AFA26587.1"/>
    </source>
</evidence>
<protein>
    <submittedName>
        <fullName evidence="2">L3</fullName>
    </submittedName>
</protein>
<name>H6UYQ2_PSPV</name>